<dbReference type="InterPro" id="IPR002716">
    <property type="entry name" value="PIN_dom"/>
</dbReference>
<evidence type="ECO:0000259" key="6">
    <source>
        <dbReference type="Pfam" id="PF01850"/>
    </source>
</evidence>
<keyword evidence="2 5" id="KW-0540">Nuclease</keyword>
<organism evidence="7 8">
    <name type="scientific">Caldimonas caldifontis</name>
    <dbReference type="NCBI Taxonomy" id="1452508"/>
    <lineage>
        <taxon>Bacteria</taxon>
        <taxon>Pseudomonadati</taxon>
        <taxon>Pseudomonadota</taxon>
        <taxon>Betaproteobacteria</taxon>
        <taxon>Burkholderiales</taxon>
        <taxon>Sphaerotilaceae</taxon>
        <taxon>Caldimonas</taxon>
    </lineage>
</organism>
<keyword evidence="5" id="KW-0460">Magnesium</keyword>
<keyword evidence="5" id="KW-0800">Toxin</keyword>
<dbReference type="HAMAP" id="MF_00265">
    <property type="entry name" value="VapC_Nob1"/>
    <property type="match status" value="1"/>
</dbReference>
<dbReference type="OrthoDB" id="8687082at2"/>
<evidence type="ECO:0000256" key="2">
    <source>
        <dbReference type="ARBA" id="ARBA00022722"/>
    </source>
</evidence>
<dbReference type="Proteomes" id="UP000238605">
    <property type="component" value="Unassembled WGS sequence"/>
</dbReference>
<keyword evidence="8" id="KW-1185">Reference proteome</keyword>
<protein>
    <recommendedName>
        <fullName evidence="5">Ribonuclease VapC</fullName>
        <shortName evidence="5">RNase VapC</shortName>
        <ecNumber evidence="5">3.1.-.-</ecNumber>
    </recommendedName>
    <alternativeName>
        <fullName evidence="5">Toxin VapC</fullName>
    </alternativeName>
</protein>
<evidence type="ECO:0000313" key="7">
    <source>
        <dbReference type="EMBL" id="PPE67349.1"/>
    </source>
</evidence>
<keyword evidence="4 5" id="KW-0378">Hydrolase</keyword>
<name>A0A2S5SXI9_9BURK</name>
<dbReference type="RefSeq" id="WP_104301251.1">
    <property type="nucleotide sequence ID" value="NZ_PSNX01000003.1"/>
</dbReference>
<evidence type="ECO:0000256" key="4">
    <source>
        <dbReference type="ARBA" id="ARBA00022801"/>
    </source>
</evidence>
<dbReference type="AlphaFoldDB" id="A0A2S5SXI9"/>
<dbReference type="GO" id="GO:0004540">
    <property type="term" value="F:RNA nuclease activity"/>
    <property type="evidence" value="ECO:0007669"/>
    <property type="project" value="InterPro"/>
</dbReference>
<dbReference type="CDD" id="cd18692">
    <property type="entry name" value="PIN_VapC-like"/>
    <property type="match status" value="1"/>
</dbReference>
<comment type="caution">
    <text evidence="7">The sequence shown here is derived from an EMBL/GenBank/DDBJ whole genome shotgun (WGS) entry which is preliminary data.</text>
</comment>
<dbReference type="GO" id="GO:0000287">
    <property type="term" value="F:magnesium ion binding"/>
    <property type="evidence" value="ECO:0007669"/>
    <property type="project" value="UniProtKB-UniRule"/>
</dbReference>
<feature type="domain" description="PIN" evidence="6">
    <location>
        <begin position="4"/>
        <end position="118"/>
    </location>
</feature>
<evidence type="ECO:0000256" key="5">
    <source>
        <dbReference type="HAMAP-Rule" id="MF_00265"/>
    </source>
</evidence>
<reference evidence="7 8" key="1">
    <citation type="submission" date="2018-02" db="EMBL/GenBank/DDBJ databases">
        <title>Reclassifiation of [Polyangium] brachysporum DSM 7029 as Guopingzhaonella breviflexa gen. nov., sp. nov., a member of the family Comamonadaceae.</title>
        <authorList>
            <person name="Tang B."/>
        </authorList>
    </citation>
    <scope>NUCLEOTIDE SEQUENCE [LARGE SCALE GENOMIC DNA]</scope>
    <source>
        <strain evidence="7 8">BCRC 80649</strain>
    </source>
</reference>
<comment type="cofactor">
    <cofactor evidence="5">
        <name>Mg(2+)</name>
        <dbReference type="ChEBI" id="CHEBI:18420"/>
    </cofactor>
</comment>
<dbReference type="GO" id="GO:0090729">
    <property type="term" value="F:toxin activity"/>
    <property type="evidence" value="ECO:0007669"/>
    <property type="project" value="UniProtKB-KW"/>
</dbReference>
<evidence type="ECO:0000313" key="8">
    <source>
        <dbReference type="Proteomes" id="UP000238605"/>
    </source>
</evidence>
<dbReference type="GO" id="GO:0016787">
    <property type="term" value="F:hydrolase activity"/>
    <property type="evidence" value="ECO:0007669"/>
    <property type="project" value="UniProtKB-KW"/>
</dbReference>
<feature type="binding site" evidence="5">
    <location>
        <position position="6"/>
    </location>
    <ligand>
        <name>Mg(2+)</name>
        <dbReference type="ChEBI" id="CHEBI:18420"/>
    </ligand>
</feature>
<dbReference type="InterPro" id="IPR029060">
    <property type="entry name" value="PIN-like_dom_sf"/>
</dbReference>
<proteinExistence type="inferred from homology"/>
<comment type="function">
    <text evidence="5">Toxic component of a toxin-antitoxin (TA) system. An RNase.</text>
</comment>
<dbReference type="Pfam" id="PF01850">
    <property type="entry name" value="PIN"/>
    <property type="match status" value="1"/>
</dbReference>
<evidence type="ECO:0000256" key="3">
    <source>
        <dbReference type="ARBA" id="ARBA00022723"/>
    </source>
</evidence>
<gene>
    <name evidence="5" type="primary">vapC</name>
    <name evidence="7" type="ORF">C1704_04075</name>
</gene>
<dbReference type="Gene3D" id="3.40.50.1010">
    <property type="entry name" value="5'-nuclease"/>
    <property type="match status" value="1"/>
</dbReference>
<dbReference type="SUPFAM" id="SSF88723">
    <property type="entry name" value="PIN domain-like"/>
    <property type="match status" value="1"/>
</dbReference>
<dbReference type="InterPro" id="IPR022907">
    <property type="entry name" value="VapC_family"/>
</dbReference>
<keyword evidence="1 5" id="KW-1277">Toxin-antitoxin system</keyword>
<sequence>MRVALDTNLLVYAEGINDAARRDAVLALLGQLPSGSVVLPVQVLGELFVVLTRKAGRSREQARAALLSWRDAYPLADTSQDVMPAAADLAADHQLGLWDAVILASAAKAGCRLLLSEDLTEGFTWGGVTVTNPLAAQRHELLAALIEHGG</sequence>
<dbReference type="EMBL" id="PSNX01000003">
    <property type="protein sequence ID" value="PPE67349.1"/>
    <property type="molecule type" value="Genomic_DNA"/>
</dbReference>
<feature type="binding site" evidence="5">
    <location>
        <position position="99"/>
    </location>
    <ligand>
        <name>Mg(2+)</name>
        <dbReference type="ChEBI" id="CHEBI:18420"/>
    </ligand>
</feature>
<dbReference type="EC" id="3.1.-.-" evidence="5"/>
<accession>A0A2S5SXI9</accession>
<keyword evidence="3 5" id="KW-0479">Metal-binding</keyword>
<evidence type="ECO:0000256" key="1">
    <source>
        <dbReference type="ARBA" id="ARBA00022649"/>
    </source>
</evidence>
<comment type="similarity">
    <text evidence="5">Belongs to the PINc/VapC protein family.</text>
</comment>